<organism evidence="5 6">
    <name type="scientific">Lasiodiplodia theobromae</name>
    <dbReference type="NCBI Taxonomy" id="45133"/>
    <lineage>
        <taxon>Eukaryota</taxon>
        <taxon>Fungi</taxon>
        <taxon>Dikarya</taxon>
        <taxon>Ascomycota</taxon>
        <taxon>Pezizomycotina</taxon>
        <taxon>Dothideomycetes</taxon>
        <taxon>Dothideomycetes incertae sedis</taxon>
        <taxon>Botryosphaeriales</taxon>
        <taxon>Botryosphaeriaceae</taxon>
        <taxon>Lasiodiplodia</taxon>
    </lineage>
</organism>
<feature type="repeat" description="ANK" evidence="3">
    <location>
        <begin position="127"/>
        <end position="159"/>
    </location>
</feature>
<dbReference type="SUPFAM" id="SSF48403">
    <property type="entry name" value="Ankyrin repeat"/>
    <property type="match status" value="1"/>
</dbReference>
<dbReference type="Gene3D" id="1.25.40.20">
    <property type="entry name" value="Ankyrin repeat-containing domain"/>
    <property type="match status" value="3"/>
</dbReference>
<reference evidence="5" key="1">
    <citation type="submission" date="2016-08" db="EMBL/GenBank/DDBJ databases">
        <authorList>
            <person name="Yan J."/>
        </authorList>
    </citation>
    <scope>NUCLEOTIDE SEQUENCE</scope>
    <source>
        <strain evidence="5">CSS-01s</strain>
    </source>
</reference>
<dbReference type="PANTHER" id="PTHR24171:SF8">
    <property type="entry name" value="BRCA1-ASSOCIATED RING DOMAIN PROTEIN 1"/>
    <property type="match status" value="1"/>
</dbReference>
<dbReference type="PROSITE" id="PS50088">
    <property type="entry name" value="ANK_REPEAT"/>
    <property type="match status" value="6"/>
</dbReference>
<dbReference type="PRINTS" id="PR01415">
    <property type="entry name" value="ANKYRIN"/>
</dbReference>
<dbReference type="Proteomes" id="UP000627934">
    <property type="component" value="Unassembled WGS sequence"/>
</dbReference>
<evidence type="ECO:0000256" key="3">
    <source>
        <dbReference type="PROSITE-ProRule" id="PRU00023"/>
    </source>
</evidence>
<dbReference type="PROSITE" id="PS50297">
    <property type="entry name" value="ANK_REP_REGION"/>
    <property type="match status" value="5"/>
</dbReference>
<proteinExistence type="predicted"/>
<sequence length="424" mass="47088">MTFSEETGDIRLAHFSVKEFLTSEKEEKGVFTPQLKVFTAHESIIEIIVAYLLSLTNTRLRLKAIEETYHLATYCSNYWMDHAKLVEENSASVRQRLLEFFSNKKAWFICNRMFELEKLWWIESLDEVPAPLYIASLTGLKYLVEDLLRQGADIDADTGEYGTALRVACVKGHLEIARVLIDSGANLDVVCGLKPGTALVTAIDHDINIACLLIDRGADPSTRGGTREGFYGEEWREIYPLHAACLRDSEEVVKALIDKKVDIDLKDEYYGTPLESASGDGNEKVVKLLLEQGANVDAPGYEGTTALHEAVRGPHEHIVQLLLKHGADANLRDNDGSTPLHLAATIGAPDGVIQLLLDHGADIHLRDDVEDLTPLEKAELQDHKDAAQLLRAAKLAAPPSPSRTEEDTDEIWSEETEDSMSEND</sequence>
<comment type="caution">
    <text evidence="5">The sequence shown here is derived from an EMBL/GenBank/DDBJ whole genome shotgun (WGS) entry which is preliminary data.</text>
</comment>
<evidence type="ECO:0000256" key="2">
    <source>
        <dbReference type="ARBA" id="ARBA00023043"/>
    </source>
</evidence>
<gene>
    <name evidence="5" type="ORF">BFW01_g208</name>
</gene>
<dbReference type="AlphaFoldDB" id="A0A8H7IQN3"/>
<evidence type="ECO:0000256" key="4">
    <source>
        <dbReference type="SAM" id="MobiDB-lite"/>
    </source>
</evidence>
<dbReference type="SMART" id="SM00248">
    <property type="entry name" value="ANK"/>
    <property type="match status" value="6"/>
</dbReference>
<feature type="repeat" description="ANK" evidence="3">
    <location>
        <begin position="335"/>
        <end position="368"/>
    </location>
</feature>
<accession>A0A8H7IQN3</accession>
<dbReference type="GO" id="GO:0085020">
    <property type="term" value="P:protein K6-linked ubiquitination"/>
    <property type="evidence" value="ECO:0007669"/>
    <property type="project" value="TreeGrafter"/>
</dbReference>
<evidence type="ECO:0000256" key="1">
    <source>
        <dbReference type="ARBA" id="ARBA00022737"/>
    </source>
</evidence>
<keyword evidence="2 3" id="KW-0040">ANK repeat</keyword>
<feature type="repeat" description="ANK" evidence="3">
    <location>
        <begin position="302"/>
        <end position="334"/>
    </location>
</feature>
<evidence type="ECO:0000313" key="5">
    <source>
        <dbReference type="EMBL" id="KAF9630027.1"/>
    </source>
</evidence>
<feature type="repeat" description="ANK" evidence="3">
    <location>
        <begin position="236"/>
        <end position="268"/>
    </location>
</feature>
<dbReference type="EMBL" id="MDYX01000037">
    <property type="protein sequence ID" value="KAF9630027.1"/>
    <property type="molecule type" value="Genomic_DNA"/>
</dbReference>
<feature type="region of interest" description="Disordered" evidence="4">
    <location>
        <begin position="391"/>
        <end position="424"/>
    </location>
</feature>
<dbReference type="InterPro" id="IPR002110">
    <property type="entry name" value="Ankyrin_rpt"/>
</dbReference>
<feature type="repeat" description="ANK" evidence="3">
    <location>
        <begin position="269"/>
        <end position="301"/>
    </location>
</feature>
<keyword evidence="1" id="KW-0677">Repeat</keyword>
<dbReference type="GO" id="GO:0004842">
    <property type="term" value="F:ubiquitin-protein transferase activity"/>
    <property type="evidence" value="ECO:0007669"/>
    <property type="project" value="TreeGrafter"/>
</dbReference>
<dbReference type="Pfam" id="PF12796">
    <property type="entry name" value="Ank_2"/>
    <property type="match status" value="3"/>
</dbReference>
<feature type="compositionally biased region" description="Acidic residues" evidence="4">
    <location>
        <begin position="406"/>
        <end position="424"/>
    </location>
</feature>
<reference evidence="5" key="2">
    <citation type="journal article" date="2018" name="DNA Res.">
        <title>Comparative genome and transcriptome analyses reveal adaptations to opportunistic infections in woody plant degrading pathogens of Botryosphaeriaceae.</title>
        <authorList>
            <person name="Yan J.Y."/>
            <person name="Zhao W.S."/>
            <person name="Chen Z."/>
            <person name="Xing Q.K."/>
            <person name="Zhang W."/>
            <person name="Chethana K.W.T."/>
            <person name="Xue M.F."/>
            <person name="Xu J.P."/>
            <person name="Phillips A.J.L."/>
            <person name="Wang Y."/>
            <person name="Liu J.H."/>
            <person name="Liu M."/>
            <person name="Zhou Y."/>
            <person name="Jayawardena R.S."/>
            <person name="Manawasinghe I.S."/>
            <person name="Huang J.B."/>
            <person name="Qiao G.H."/>
            <person name="Fu C.Y."/>
            <person name="Guo F.F."/>
            <person name="Dissanayake A.J."/>
            <person name="Peng Y.L."/>
            <person name="Hyde K.D."/>
            <person name="Li X.H."/>
        </authorList>
    </citation>
    <scope>NUCLEOTIDE SEQUENCE</scope>
    <source>
        <strain evidence="5">CSS-01s</strain>
    </source>
</reference>
<dbReference type="InterPro" id="IPR036770">
    <property type="entry name" value="Ankyrin_rpt-contain_sf"/>
</dbReference>
<dbReference type="PANTHER" id="PTHR24171">
    <property type="entry name" value="ANKYRIN REPEAT DOMAIN-CONTAINING PROTEIN 39-RELATED"/>
    <property type="match status" value="1"/>
</dbReference>
<feature type="repeat" description="ANK" evidence="3">
    <location>
        <begin position="160"/>
        <end position="192"/>
    </location>
</feature>
<protein>
    <submittedName>
        <fullName evidence="5">Ankyrin repeat protein</fullName>
    </submittedName>
</protein>
<evidence type="ECO:0000313" key="6">
    <source>
        <dbReference type="Proteomes" id="UP000627934"/>
    </source>
</evidence>
<name>A0A8H7IQN3_9PEZI</name>